<organism evidence="2 3">
    <name type="scientific">Aromia moschata</name>
    <dbReference type="NCBI Taxonomy" id="1265417"/>
    <lineage>
        <taxon>Eukaryota</taxon>
        <taxon>Metazoa</taxon>
        <taxon>Ecdysozoa</taxon>
        <taxon>Arthropoda</taxon>
        <taxon>Hexapoda</taxon>
        <taxon>Insecta</taxon>
        <taxon>Pterygota</taxon>
        <taxon>Neoptera</taxon>
        <taxon>Endopterygota</taxon>
        <taxon>Coleoptera</taxon>
        <taxon>Polyphaga</taxon>
        <taxon>Cucujiformia</taxon>
        <taxon>Chrysomeloidea</taxon>
        <taxon>Cerambycidae</taxon>
        <taxon>Cerambycinae</taxon>
        <taxon>Callichromatini</taxon>
        <taxon>Aromia</taxon>
    </lineage>
</organism>
<feature type="domain" description="PiggyBac transposable element-derived protein" evidence="1">
    <location>
        <begin position="148"/>
        <end position="218"/>
    </location>
</feature>
<keyword evidence="3" id="KW-1185">Reference proteome</keyword>
<dbReference type="Proteomes" id="UP001162162">
    <property type="component" value="Unassembled WGS sequence"/>
</dbReference>
<name>A0AAV8XHL1_9CUCU</name>
<sequence length="313" mass="35669">MAGNSHKNLYPQMINMKSNELFDFIEEIPDDNNSNQEDISDDDIAEEELLLSSYNNGANDLFDIESMPIVFAPEGSSTNNDVSNLQWECVSNTLGHWESDDEIPLSVIRAQEIAKKTIWSKSTSNCLQVLKTFDDISAGPKVDVDVETPTNMFLHIFPESLCNHIAFQTNLYALQKAGGNANAFTPTNLQEIKRFLAINLLMGVKILPSYRDYWSSRLQSEMIYACGTVRKGRKNLPVDFADDKQLKRGESDWRVSLDGLVCLKWMDNRPVYFLANYLDPSKMETVNRKQKDGNMQQIACPELKWAMLIRWTC</sequence>
<dbReference type="Pfam" id="PF13843">
    <property type="entry name" value="DDE_Tnp_1_7"/>
    <property type="match status" value="1"/>
</dbReference>
<dbReference type="InterPro" id="IPR029526">
    <property type="entry name" value="PGBD"/>
</dbReference>
<comment type="caution">
    <text evidence="2">The sequence shown here is derived from an EMBL/GenBank/DDBJ whole genome shotgun (WGS) entry which is preliminary data.</text>
</comment>
<dbReference type="PANTHER" id="PTHR46599">
    <property type="entry name" value="PIGGYBAC TRANSPOSABLE ELEMENT-DERIVED PROTEIN 4"/>
    <property type="match status" value="1"/>
</dbReference>
<dbReference type="EMBL" id="JAPWTK010000597">
    <property type="protein sequence ID" value="KAJ8937953.1"/>
    <property type="molecule type" value="Genomic_DNA"/>
</dbReference>
<dbReference type="AlphaFoldDB" id="A0AAV8XHL1"/>
<protein>
    <recommendedName>
        <fullName evidence="1">PiggyBac transposable element-derived protein domain-containing protein</fullName>
    </recommendedName>
</protein>
<gene>
    <name evidence="2" type="ORF">NQ318_013210</name>
</gene>
<reference evidence="2" key="1">
    <citation type="journal article" date="2023" name="Insect Mol. Biol.">
        <title>Genome sequencing provides insights into the evolution of gene families encoding plant cell wall-degrading enzymes in longhorned beetles.</title>
        <authorList>
            <person name="Shin N.R."/>
            <person name="Okamura Y."/>
            <person name="Kirsch R."/>
            <person name="Pauchet Y."/>
        </authorList>
    </citation>
    <scope>NUCLEOTIDE SEQUENCE</scope>
    <source>
        <strain evidence="2">AMC_N1</strain>
    </source>
</reference>
<proteinExistence type="predicted"/>
<evidence type="ECO:0000259" key="1">
    <source>
        <dbReference type="Pfam" id="PF13843"/>
    </source>
</evidence>
<evidence type="ECO:0000313" key="2">
    <source>
        <dbReference type="EMBL" id="KAJ8937953.1"/>
    </source>
</evidence>
<accession>A0AAV8XHL1</accession>
<evidence type="ECO:0000313" key="3">
    <source>
        <dbReference type="Proteomes" id="UP001162162"/>
    </source>
</evidence>
<dbReference type="PANTHER" id="PTHR46599:SF3">
    <property type="entry name" value="PIGGYBAC TRANSPOSABLE ELEMENT-DERIVED PROTEIN 4"/>
    <property type="match status" value="1"/>
</dbReference>